<evidence type="ECO:0000259" key="3">
    <source>
        <dbReference type="PROSITE" id="PS50943"/>
    </source>
</evidence>
<dbReference type="AlphaFoldDB" id="A0A2N9KEQ1"/>
<dbReference type="Gene3D" id="1.10.260.40">
    <property type="entry name" value="lambda repressor-like DNA-binding domains"/>
    <property type="match status" value="1"/>
</dbReference>
<evidence type="ECO:0000256" key="2">
    <source>
        <dbReference type="SAM" id="Phobius"/>
    </source>
</evidence>
<dbReference type="PANTHER" id="PTHR46558:SF4">
    <property type="entry name" value="DNA-BIDING PHAGE PROTEIN"/>
    <property type="match status" value="1"/>
</dbReference>
<keyword evidence="1" id="KW-0238">DNA-binding</keyword>
<dbReference type="GeneID" id="99675054"/>
<dbReference type="GO" id="GO:0003677">
    <property type="term" value="F:DNA binding"/>
    <property type="evidence" value="ECO:0007669"/>
    <property type="project" value="UniProtKB-KW"/>
</dbReference>
<feature type="transmembrane region" description="Helical" evidence="2">
    <location>
        <begin position="111"/>
        <end position="135"/>
    </location>
</feature>
<keyword evidence="2" id="KW-0472">Membrane</keyword>
<dbReference type="Pfam" id="PF01381">
    <property type="entry name" value="HTH_3"/>
    <property type="match status" value="1"/>
</dbReference>
<dbReference type="CDD" id="cd00093">
    <property type="entry name" value="HTH_XRE"/>
    <property type="match status" value="1"/>
</dbReference>
<dbReference type="SMART" id="SM00530">
    <property type="entry name" value="HTH_XRE"/>
    <property type="match status" value="1"/>
</dbReference>
<dbReference type="EMBL" id="OKQU01000002">
    <property type="protein sequence ID" value="SPE09333.1"/>
    <property type="molecule type" value="Genomic_DNA"/>
</dbReference>
<dbReference type="SUPFAM" id="SSF47413">
    <property type="entry name" value="lambda repressor-like DNA-binding domains"/>
    <property type="match status" value="1"/>
</dbReference>
<evidence type="ECO:0000313" key="6">
    <source>
        <dbReference type="Proteomes" id="UP000237923"/>
    </source>
</evidence>
<evidence type="ECO:0000313" key="4">
    <source>
        <dbReference type="EMBL" id="SPD93677.1"/>
    </source>
</evidence>
<dbReference type="Proteomes" id="UP000239237">
    <property type="component" value="Unassembled WGS sequence"/>
</dbReference>
<organism evidence="5 6">
    <name type="scientific">Leuconostoc suionicum</name>
    <dbReference type="NCBI Taxonomy" id="1511761"/>
    <lineage>
        <taxon>Bacteria</taxon>
        <taxon>Bacillati</taxon>
        <taxon>Bacillota</taxon>
        <taxon>Bacilli</taxon>
        <taxon>Lactobacillales</taxon>
        <taxon>Lactobacillaceae</taxon>
        <taxon>Leuconostoc</taxon>
    </lineage>
</organism>
<dbReference type="RefSeq" id="WP_072614379.1">
    <property type="nucleotide sequence ID" value="NZ_AP017935.1"/>
</dbReference>
<keyword evidence="2" id="KW-0812">Transmembrane</keyword>
<dbReference type="InterPro" id="IPR001387">
    <property type="entry name" value="Cro/C1-type_HTH"/>
</dbReference>
<feature type="transmembrane region" description="Helical" evidence="2">
    <location>
        <begin position="83"/>
        <end position="105"/>
    </location>
</feature>
<keyword evidence="2" id="KW-1133">Transmembrane helix</keyword>
<evidence type="ECO:0000313" key="7">
    <source>
        <dbReference type="Proteomes" id="UP000239237"/>
    </source>
</evidence>
<protein>
    <submittedName>
        <fullName evidence="5">Helix-turn-helix domain protein</fullName>
    </submittedName>
</protein>
<dbReference type="KEGG" id="lsu:A6B45_09620"/>
<reference evidence="5 6" key="2">
    <citation type="submission" date="2018-02" db="EMBL/GenBank/DDBJ databases">
        <authorList>
            <person name="Cohen D.B."/>
            <person name="Kent A.D."/>
        </authorList>
    </citation>
    <scope>NUCLEOTIDE SEQUENCE [LARGE SCALE GENOMIC DNA]</scope>
    <source>
        <strain evidence="5 6">CECT 9216</strain>
    </source>
</reference>
<evidence type="ECO:0000256" key="1">
    <source>
        <dbReference type="ARBA" id="ARBA00023125"/>
    </source>
</evidence>
<dbReference type="Proteomes" id="UP000237923">
    <property type="component" value="Unassembled WGS sequence"/>
</dbReference>
<keyword evidence="7" id="KW-1185">Reference proteome</keyword>
<feature type="transmembrane region" description="Helical" evidence="2">
    <location>
        <begin position="155"/>
        <end position="178"/>
    </location>
</feature>
<reference evidence="4 7" key="1">
    <citation type="submission" date="2018-02" db="EMBL/GenBank/DDBJ databases">
        <authorList>
            <person name="Rodrigo-Torres L."/>
            <person name="Arahal R. D."/>
            <person name="Lucena T."/>
        </authorList>
    </citation>
    <scope>NUCLEOTIDE SEQUENCE [LARGE SCALE GENOMIC DNA]</scope>
    <source>
        <strain evidence="4 7">CECT 8486</strain>
    </source>
</reference>
<dbReference type="InterPro" id="IPR010982">
    <property type="entry name" value="Lambda_DNA-bd_dom_sf"/>
</dbReference>
<dbReference type="EMBL" id="OKQR01000002">
    <property type="protein sequence ID" value="SPD93677.1"/>
    <property type="molecule type" value="Genomic_DNA"/>
</dbReference>
<name>A0A2N9KEQ1_9LACO</name>
<dbReference type="PROSITE" id="PS50943">
    <property type="entry name" value="HTH_CROC1"/>
    <property type="match status" value="1"/>
</dbReference>
<evidence type="ECO:0000313" key="5">
    <source>
        <dbReference type="EMBL" id="SPE09333.1"/>
    </source>
</evidence>
<accession>A0A2N9KEQ1</accession>
<feature type="domain" description="HTH cro/C1-type" evidence="3">
    <location>
        <begin position="7"/>
        <end position="61"/>
    </location>
</feature>
<sequence>MDISSILKKKRRDHKLTQEQLAEKIFVSTKIFSNWENNKTTPDIDSLIILAQLFDLSLDNLLLKGSNIVENIKKQADIRSTKIYLNFATITDLACLFILVTQPIFGNLSLPALIILNLAIISNCAIIIYFGNRLIRLTKNFELANMPREVFRKAILTGVIWGSIIGIVIGIIILFFLYKYLYSYKF</sequence>
<proteinExistence type="predicted"/>
<dbReference type="PANTHER" id="PTHR46558">
    <property type="entry name" value="TRACRIPTIONAL REGULATORY PROTEIN-RELATED-RELATED"/>
    <property type="match status" value="1"/>
</dbReference>
<gene>
    <name evidence="4" type="ORF">LES8486_01336</name>
    <name evidence="5" type="ORF">LES9216_01483</name>
</gene>